<evidence type="ECO:0000256" key="1">
    <source>
        <dbReference type="ARBA" id="ARBA00005960"/>
    </source>
</evidence>
<gene>
    <name evidence="4" type="ORF">JAY77_17800</name>
</gene>
<name>A0A9E4NMK5_9GAMM</name>
<keyword evidence="2" id="KW-0732">Signal</keyword>
<dbReference type="SMART" id="SM00769">
    <property type="entry name" value="WHy"/>
    <property type="match status" value="2"/>
</dbReference>
<reference evidence="4" key="1">
    <citation type="journal article" date="2021" name="Proc. Natl. Acad. Sci. U.S.A.">
        <title>Global biogeography of chemosynthetic symbionts reveals both localized and globally distributed symbiont groups. .</title>
        <authorList>
            <person name="Osvatic J.T."/>
            <person name="Wilkins L.G.E."/>
            <person name="Leibrecht L."/>
            <person name="Leray M."/>
            <person name="Zauner S."/>
            <person name="Polzin J."/>
            <person name="Camacho Y."/>
            <person name="Gros O."/>
            <person name="van Gils J.A."/>
            <person name="Eisen J.A."/>
            <person name="Petersen J.M."/>
            <person name="Yuen B."/>
        </authorList>
    </citation>
    <scope>NUCLEOTIDE SEQUENCE</scope>
    <source>
        <strain evidence="4">MAGclacostrist055</strain>
    </source>
</reference>
<feature type="domain" description="Water stress and hypersensitive response" evidence="3">
    <location>
        <begin position="164"/>
        <end position="284"/>
    </location>
</feature>
<dbReference type="SUPFAM" id="SSF117070">
    <property type="entry name" value="LEA14-like"/>
    <property type="match status" value="2"/>
</dbReference>
<dbReference type="InterPro" id="IPR013990">
    <property type="entry name" value="WHy-dom"/>
</dbReference>
<organism evidence="4 5">
    <name type="scientific">Candidatus Thiodiazotropha taylori</name>
    <dbReference type="NCBI Taxonomy" id="2792791"/>
    <lineage>
        <taxon>Bacteria</taxon>
        <taxon>Pseudomonadati</taxon>
        <taxon>Pseudomonadota</taxon>
        <taxon>Gammaproteobacteria</taxon>
        <taxon>Chromatiales</taxon>
        <taxon>Sedimenticolaceae</taxon>
        <taxon>Candidatus Thiodiazotropha</taxon>
    </lineage>
</organism>
<dbReference type="EMBL" id="JAEPCR010000096">
    <property type="protein sequence ID" value="MCG7979986.1"/>
    <property type="molecule type" value="Genomic_DNA"/>
</dbReference>
<sequence length="288" mass="31526">MMPRYISFLICCLLIGLVQGCSSLQQVGQVMEGRKPTAQVEGIRLTGLDFDGVDLVFDVDVHNPNLFAIDLAEFDYDLQLFEQSFLKGRQSAGVNLAAQTKSRIEVPLRLGFQQLLKSYHQLRNADQASYQLDMGLGFKMPVIGSLRLPVSFAGDFPVPKIPDFSIRSLSVKRLTLNEAEVLLQLGVENPNGFTLALQQLDYNLKLNGAAIGKGLIRQPVDIEQGGSSVVNIPLTIDLAEAGKGLYSALLGLSGIRYELNGSILASGPRELLKSFKIPLEKQGHIQLK</sequence>
<feature type="chain" id="PRO_5039503022" evidence="2">
    <location>
        <begin position="21"/>
        <end position="288"/>
    </location>
</feature>
<evidence type="ECO:0000313" key="4">
    <source>
        <dbReference type="EMBL" id="MCG7979986.1"/>
    </source>
</evidence>
<dbReference type="GO" id="GO:0009269">
    <property type="term" value="P:response to desiccation"/>
    <property type="evidence" value="ECO:0007669"/>
    <property type="project" value="InterPro"/>
</dbReference>
<proteinExistence type="inferred from homology"/>
<feature type="domain" description="Water stress and hypersensitive response" evidence="3">
    <location>
        <begin position="38"/>
        <end position="155"/>
    </location>
</feature>
<dbReference type="Proteomes" id="UP000886674">
    <property type="component" value="Unassembled WGS sequence"/>
</dbReference>
<comment type="caution">
    <text evidence="4">The sequence shown here is derived from an EMBL/GenBank/DDBJ whole genome shotgun (WGS) entry which is preliminary data.</text>
</comment>
<dbReference type="Gene3D" id="2.60.40.1820">
    <property type="match status" value="2"/>
</dbReference>
<dbReference type="InterPro" id="IPR045043">
    <property type="entry name" value="Lea14-like"/>
</dbReference>
<accession>A0A9E4NMK5</accession>
<dbReference type="AlphaFoldDB" id="A0A9E4NMK5"/>
<dbReference type="Pfam" id="PF03168">
    <property type="entry name" value="LEA_2"/>
    <property type="match status" value="2"/>
</dbReference>
<dbReference type="PANTHER" id="PTHR31459">
    <property type="match status" value="1"/>
</dbReference>
<evidence type="ECO:0000313" key="5">
    <source>
        <dbReference type="Proteomes" id="UP000886674"/>
    </source>
</evidence>
<dbReference type="PANTHER" id="PTHR31459:SF2">
    <property type="entry name" value="OS03G0843300 PROTEIN"/>
    <property type="match status" value="1"/>
</dbReference>
<dbReference type="PROSITE" id="PS51257">
    <property type="entry name" value="PROKAR_LIPOPROTEIN"/>
    <property type="match status" value="1"/>
</dbReference>
<feature type="signal peptide" evidence="2">
    <location>
        <begin position="1"/>
        <end position="20"/>
    </location>
</feature>
<comment type="similarity">
    <text evidence="1">Belongs to the LEA type 2 family.</text>
</comment>
<evidence type="ECO:0000256" key="2">
    <source>
        <dbReference type="SAM" id="SignalP"/>
    </source>
</evidence>
<evidence type="ECO:0000259" key="3">
    <source>
        <dbReference type="SMART" id="SM00769"/>
    </source>
</evidence>
<protein>
    <submittedName>
        <fullName evidence="4">LEA type 2 family protein</fullName>
    </submittedName>
</protein>
<dbReference type="InterPro" id="IPR004864">
    <property type="entry name" value="LEA_2"/>
</dbReference>